<keyword evidence="1" id="KW-0496">Mitochondrion</keyword>
<keyword evidence="3" id="KW-1185">Reference proteome</keyword>
<evidence type="ECO:0000313" key="3">
    <source>
        <dbReference type="Proteomes" id="UP000593566"/>
    </source>
</evidence>
<dbReference type="GO" id="GO:0016884">
    <property type="term" value="F:carbon-nitrogen ligase activity, with glutamine as amido-N-donor"/>
    <property type="evidence" value="ECO:0007669"/>
    <property type="project" value="UniProtKB-UniRule"/>
</dbReference>
<dbReference type="PANTHER" id="PTHR28055">
    <property type="entry name" value="ALTERED INHERITANCE OF MITOCHONDRIA PROTEIN 41, MITOCHONDRIAL"/>
    <property type="match status" value="1"/>
</dbReference>
<dbReference type="AlphaFoldDB" id="A0A8H6FE84"/>
<accession>A0A8H6FE84</accession>
<name>A0A8H6FE84_9LECA</name>
<dbReference type="EMBL" id="JACCJB010000008">
    <property type="protein sequence ID" value="KAF6224841.1"/>
    <property type="molecule type" value="Genomic_DNA"/>
</dbReference>
<comment type="similarity">
    <text evidence="1">Belongs to the AIM41 family.</text>
</comment>
<dbReference type="InterPro" id="IPR042184">
    <property type="entry name" value="YqeY/Aim41_N"/>
</dbReference>
<comment type="subcellular location">
    <subcellularLocation>
        <location evidence="1">Mitochondrion</location>
    </subcellularLocation>
</comment>
<reference evidence="2 3" key="1">
    <citation type="journal article" date="2020" name="Genomics">
        <title>Complete, high-quality genomes from long-read metagenomic sequencing of two wolf lichen thalli reveals enigmatic genome architecture.</title>
        <authorList>
            <person name="McKenzie S.K."/>
            <person name="Walston R.F."/>
            <person name="Allen J.L."/>
        </authorList>
    </citation>
    <scope>NUCLEOTIDE SEQUENCE [LARGE SCALE GENOMIC DNA]</scope>
    <source>
        <strain evidence="2">WasteWater1</strain>
    </source>
</reference>
<proteinExistence type="inferred from homology"/>
<protein>
    <recommendedName>
        <fullName evidence="1">Altered inheritance of mitochondria protein 41</fullName>
    </recommendedName>
</protein>
<dbReference type="SUPFAM" id="SSF89095">
    <property type="entry name" value="GatB/YqeY motif"/>
    <property type="match status" value="1"/>
</dbReference>
<dbReference type="GO" id="GO:0005739">
    <property type="term" value="C:mitochondrion"/>
    <property type="evidence" value="ECO:0007669"/>
    <property type="project" value="UniProtKB-SubCell"/>
</dbReference>
<dbReference type="Pfam" id="PF09424">
    <property type="entry name" value="YqeY"/>
    <property type="match status" value="1"/>
</dbReference>
<dbReference type="PANTHER" id="PTHR28055:SF1">
    <property type="entry name" value="ALTERED INHERITANCE OF MITOCHONDRIA PROTEIN 41, MITOCHONDRIAL"/>
    <property type="match status" value="1"/>
</dbReference>
<dbReference type="InterPro" id="IPR019004">
    <property type="entry name" value="YqeY/Aim41"/>
</dbReference>
<gene>
    <name evidence="1" type="primary">AIM41</name>
    <name evidence="2" type="ORF">HO133_010035</name>
</gene>
<organism evidence="2 3">
    <name type="scientific">Letharia lupina</name>
    <dbReference type="NCBI Taxonomy" id="560253"/>
    <lineage>
        <taxon>Eukaryota</taxon>
        <taxon>Fungi</taxon>
        <taxon>Dikarya</taxon>
        <taxon>Ascomycota</taxon>
        <taxon>Pezizomycotina</taxon>
        <taxon>Lecanoromycetes</taxon>
        <taxon>OSLEUM clade</taxon>
        <taxon>Lecanoromycetidae</taxon>
        <taxon>Lecanorales</taxon>
        <taxon>Lecanorineae</taxon>
        <taxon>Parmeliaceae</taxon>
        <taxon>Letharia</taxon>
    </lineage>
</organism>
<comment type="caution">
    <text evidence="2">The sequence shown here is derived from an EMBL/GenBank/DDBJ whole genome shotgun (WGS) entry which is preliminary data.</text>
</comment>
<dbReference type="InterPro" id="IPR003789">
    <property type="entry name" value="Asn/Gln_tRNA_amidoTrase-B-like"/>
</dbReference>
<dbReference type="Proteomes" id="UP000593566">
    <property type="component" value="Unassembled WGS sequence"/>
</dbReference>
<dbReference type="Gene3D" id="1.10.1510.10">
    <property type="entry name" value="Uncharacterised protein YqeY/AIM41 PF09424, N-terminal domain"/>
    <property type="match status" value="1"/>
</dbReference>
<sequence>MTTTSGPATTPSLLVKVRSDMKAAMKAKDSSRLDVLRGLISDITNAAKTSTPVTTDAQMLKILRKRVKSSEAAVEEFQSAKRDDLKEREVAQIAVLEAYIGDNDSMGEEDIIRAIQDVIGRLRSEEKTVNQGSVMKSMVGPGGTLENQTVDKQVVAKLVKGLTELHSMIAEIQITLSPLRGDIRESSKIQSPAYINRLHEGDEVKVNVSSSVLLE</sequence>
<evidence type="ECO:0000256" key="1">
    <source>
        <dbReference type="RuleBase" id="RU365099"/>
    </source>
</evidence>
<evidence type="ECO:0000313" key="2">
    <source>
        <dbReference type="EMBL" id="KAF6224841.1"/>
    </source>
</evidence>